<dbReference type="EMBL" id="CABPRY010000001">
    <property type="protein sequence ID" value="VVD68161.1"/>
    <property type="molecule type" value="Genomic_DNA"/>
</dbReference>
<evidence type="ECO:0000313" key="2">
    <source>
        <dbReference type="EMBL" id="VVD68161.1"/>
    </source>
</evidence>
<feature type="region of interest" description="Disordered" evidence="1">
    <location>
        <begin position="294"/>
        <end position="314"/>
    </location>
</feature>
<feature type="compositionally biased region" description="Low complexity" evidence="1">
    <location>
        <begin position="700"/>
        <end position="718"/>
    </location>
</feature>
<feature type="region of interest" description="Disordered" evidence="1">
    <location>
        <begin position="679"/>
        <end position="740"/>
    </location>
</feature>
<evidence type="ECO:0000313" key="3">
    <source>
        <dbReference type="Proteomes" id="UP000396788"/>
    </source>
</evidence>
<organism evidence="2 3">
    <name type="scientific">Pandoraea cepalis</name>
    <dbReference type="NCBI Taxonomy" id="2508294"/>
    <lineage>
        <taxon>Bacteria</taxon>
        <taxon>Pseudomonadati</taxon>
        <taxon>Pseudomonadota</taxon>
        <taxon>Betaproteobacteria</taxon>
        <taxon>Burkholderiales</taxon>
        <taxon>Burkholderiaceae</taxon>
        <taxon>Pandoraea</taxon>
    </lineage>
</organism>
<protein>
    <submittedName>
        <fullName evidence="2">Uncharacterized protein</fullName>
    </submittedName>
</protein>
<accession>A0A5E4RZ92</accession>
<reference evidence="2 3" key="1">
    <citation type="submission" date="2019-08" db="EMBL/GenBank/DDBJ databases">
        <authorList>
            <person name="Peeters C."/>
        </authorList>
    </citation>
    <scope>NUCLEOTIDE SEQUENCE [LARGE SCALE GENOMIC DNA]</scope>
    <source>
        <strain evidence="2 3">LMG 31107</strain>
    </source>
</reference>
<dbReference type="AlphaFoldDB" id="A0A5E4RZ92"/>
<proteinExistence type="predicted"/>
<feature type="compositionally biased region" description="Polar residues" evidence="1">
    <location>
        <begin position="719"/>
        <end position="731"/>
    </location>
</feature>
<sequence length="740" mass="79030">MPFASHHRLPRVSPCYGLPHAPQHRANGSGPAAGLSHAFRGARLGRPGTGLHVPALLERVGTGRPTHNAAWPAALAIMLVANLAPPASGAVPKRDLAPDRSGEVSANIDTAIDAEALALANTTTRTEFDDVDIRPVDHPLIKSDYTFHDFLKAVAAARAPFRYLGESVGDAYEILSGEEVDPQVRQRVRQGGEALDLATDLLPVVPLLRLPGDLADIACDELEGKSLDPEKIAGFLQYADPRVMGSAPPLRGDSSAPVPAPSAPRPIIKSLQTRHADAMPAEAMVDGIAPQVVDGAGPGNPIPSGAQSDAHDESVGIDADDSADAGDVARFAPAPPASPANAPARVNEPEIVDEDEYLRGYELLLPADQLPAGKPARVVVVKGQHYLRGEAGYYRARRGLSGDHWLVDAPLSAESRAQVPVTYDASTGTWHAHAPLRLCGGGCGSSHLAYPPDSIATSFEDISHAVRHVPDESSQEAIQLAFAELSELHLLRTNRADLQPNRDNSIIGHRTALRGSMSKEIDPTLPLPKQQRVAAEITSMYYEWNSAAEAFCQENAEILFHRLIANGVAKEQIRMITFKPQNRPPHVMVLYTESEHFIKLLDRSTPNPPHPHHRDGISREFFREAAYLTRHSTLLLDPWSTTKAISFAGATSRYEAGRIINRALTDIGHLPGTPYAVSLTRPLGIHRPSPKGSVGRERLGSSGSSGSSLGPSASASASQDTSRTSSETVLSRGTGPAPSE</sequence>
<dbReference type="Proteomes" id="UP000396788">
    <property type="component" value="Unassembled WGS sequence"/>
</dbReference>
<evidence type="ECO:0000256" key="1">
    <source>
        <dbReference type="SAM" id="MobiDB-lite"/>
    </source>
</evidence>
<name>A0A5E4RZ92_9BURK</name>
<gene>
    <name evidence="2" type="ORF">PCE31107_00470</name>
</gene>